<evidence type="ECO:0000313" key="13">
    <source>
        <dbReference type="Proteomes" id="UP000244940"/>
    </source>
</evidence>
<evidence type="ECO:0000256" key="3">
    <source>
        <dbReference type="ARBA" id="ARBA00021237"/>
    </source>
</evidence>
<dbReference type="InterPro" id="IPR031381">
    <property type="entry name" value="YtcA"/>
</dbReference>
<evidence type="ECO:0000256" key="10">
    <source>
        <dbReference type="ARBA" id="ARBA00023288"/>
    </source>
</evidence>
<gene>
    <name evidence="12" type="ORF">C4N9_11335</name>
</gene>
<feature type="transmembrane region" description="Helical" evidence="11">
    <location>
        <begin position="49"/>
        <end position="69"/>
    </location>
</feature>
<comment type="subcellular location">
    <subcellularLocation>
        <location evidence="1">Membrane</location>
        <topology evidence="1">Multi-pass membrane protein</topology>
    </subcellularLocation>
</comment>
<sequence length="72" mass="7661">MTPRSPVIAIYGSSFPVWLFAALAGMILALVLREVLIVTGLARHLPAPAVFHLSVAVLSGVGLYVLWIGGYQ</sequence>
<evidence type="ECO:0000256" key="2">
    <source>
        <dbReference type="ARBA" id="ARBA00008208"/>
    </source>
</evidence>
<keyword evidence="6" id="KW-0732">Signal</keyword>
<dbReference type="AlphaFoldDB" id="A0A2U2C9L0"/>
<evidence type="ECO:0000256" key="7">
    <source>
        <dbReference type="ARBA" id="ARBA00022989"/>
    </source>
</evidence>
<keyword evidence="5 11" id="KW-0812">Transmembrane</keyword>
<keyword evidence="13" id="KW-1185">Reference proteome</keyword>
<proteinExistence type="inferred from homology"/>
<evidence type="ECO:0000256" key="11">
    <source>
        <dbReference type="SAM" id="Phobius"/>
    </source>
</evidence>
<dbReference type="GO" id="GO:0016020">
    <property type="term" value="C:membrane"/>
    <property type="evidence" value="ECO:0007669"/>
    <property type="project" value="UniProtKB-SubCell"/>
</dbReference>
<dbReference type="GeneID" id="94365484"/>
<comment type="similarity">
    <text evidence="2">Belongs to the YtcA family.</text>
</comment>
<name>A0A2U2C9L0_9RHOB</name>
<organism evidence="12 13">
    <name type="scientific">Pararhodobacter marinus</name>
    <dbReference type="NCBI Taxonomy" id="2184063"/>
    <lineage>
        <taxon>Bacteria</taxon>
        <taxon>Pseudomonadati</taxon>
        <taxon>Pseudomonadota</taxon>
        <taxon>Alphaproteobacteria</taxon>
        <taxon>Rhodobacterales</taxon>
        <taxon>Paracoccaceae</taxon>
        <taxon>Pararhodobacter</taxon>
    </lineage>
</organism>
<dbReference type="Pfam" id="PF17090">
    <property type="entry name" value="Ytca"/>
    <property type="match status" value="1"/>
</dbReference>
<evidence type="ECO:0000256" key="6">
    <source>
        <dbReference type="ARBA" id="ARBA00022729"/>
    </source>
</evidence>
<reference evidence="12 13" key="1">
    <citation type="submission" date="2018-05" db="EMBL/GenBank/DDBJ databases">
        <title>Pararhodobacter marina sp. nov., isolated from deep-sea water of the Indian Ocean.</title>
        <authorList>
            <person name="Lai Q.Sr."/>
            <person name="Liu X."/>
            <person name="Shao Z."/>
        </authorList>
    </citation>
    <scope>NUCLEOTIDE SEQUENCE [LARGE SCALE GENOMIC DNA]</scope>
    <source>
        <strain evidence="12 13">CIC4N-9</strain>
    </source>
</reference>
<accession>A0A2U2C9L0</accession>
<comment type="caution">
    <text evidence="12">The sequence shown here is derived from an EMBL/GenBank/DDBJ whole genome shotgun (WGS) entry which is preliminary data.</text>
</comment>
<feature type="transmembrane region" description="Helical" evidence="11">
    <location>
        <begin position="15"/>
        <end position="37"/>
    </location>
</feature>
<keyword evidence="10" id="KW-0449">Lipoprotein</keyword>
<evidence type="ECO:0000256" key="8">
    <source>
        <dbReference type="ARBA" id="ARBA00023136"/>
    </source>
</evidence>
<keyword evidence="9" id="KW-0564">Palmitate</keyword>
<keyword evidence="4" id="KW-1003">Cell membrane</keyword>
<protein>
    <recommendedName>
        <fullName evidence="3">Uncharacterized protein YtcA</fullName>
    </recommendedName>
</protein>
<keyword evidence="8 11" id="KW-0472">Membrane</keyword>
<dbReference type="OrthoDB" id="7867017at2"/>
<evidence type="ECO:0000256" key="5">
    <source>
        <dbReference type="ARBA" id="ARBA00022692"/>
    </source>
</evidence>
<dbReference type="Proteomes" id="UP000244940">
    <property type="component" value="Unassembled WGS sequence"/>
</dbReference>
<dbReference type="RefSeq" id="WP_109533436.1">
    <property type="nucleotide sequence ID" value="NZ_QEYD01000006.1"/>
</dbReference>
<evidence type="ECO:0000256" key="4">
    <source>
        <dbReference type="ARBA" id="ARBA00022475"/>
    </source>
</evidence>
<evidence type="ECO:0000256" key="1">
    <source>
        <dbReference type="ARBA" id="ARBA00004141"/>
    </source>
</evidence>
<evidence type="ECO:0000256" key="9">
    <source>
        <dbReference type="ARBA" id="ARBA00023139"/>
    </source>
</evidence>
<keyword evidence="7 11" id="KW-1133">Transmembrane helix</keyword>
<evidence type="ECO:0000313" key="12">
    <source>
        <dbReference type="EMBL" id="PWE28575.1"/>
    </source>
</evidence>
<dbReference type="EMBL" id="QEYD01000006">
    <property type="protein sequence ID" value="PWE28575.1"/>
    <property type="molecule type" value="Genomic_DNA"/>
</dbReference>